<dbReference type="Proteomes" id="UP001500063">
    <property type="component" value="Unassembled WGS sequence"/>
</dbReference>
<comment type="caution">
    <text evidence="2">The sequence shown here is derived from an EMBL/GenBank/DDBJ whole genome shotgun (WGS) entry which is preliminary data.</text>
</comment>
<dbReference type="EMBL" id="BAAABW010000021">
    <property type="protein sequence ID" value="GAA0358427.1"/>
    <property type="molecule type" value="Genomic_DNA"/>
</dbReference>
<dbReference type="RefSeq" id="WP_301887736.1">
    <property type="nucleotide sequence ID" value="NZ_BAAABW010000021.1"/>
</dbReference>
<reference evidence="3" key="1">
    <citation type="journal article" date="2019" name="Int. J. Syst. Evol. Microbiol.">
        <title>The Global Catalogue of Microorganisms (GCM) 10K type strain sequencing project: providing services to taxonomists for standard genome sequencing and annotation.</title>
        <authorList>
            <consortium name="The Broad Institute Genomics Platform"/>
            <consortium name="The Broad Institute Genome Sequencing Center for Infectious Disease"/>
            <person name="Wu L."/>
            <person name="Ma J."/>
        </authorList>
    </citation>
    <scope>NUCLEOTIDE SEQUENCE [LARGE SCALE GENOMIC DNA]</scope>
    <source>
        <strain evidence="3">JCM 4565</strain>
    </source>
</reference>
<protein>
    <submittedName>
        <fullName evidence="2">Uncharacterized protein</fullName>
    </submittedName>
</protein>
<organism evidence="2 3">
    <name type="scientific">Streptomyces blastmyceticus</name>
    <dbReference type="NCBI Taxonomy" id="68180"/>
    <lineage>
        <taxon>Bacteria</taxon>
        <taxon>Bacillati</taxon>
        <taxon>Actinomycetota</taxon>
        <taxon>Actinomycetes</taxon>
        <taxon>Kitasatosporales</taxon>
        <taxon>Streptomycetaceae</taxon>
        <taxon>Streptomyces</taxon>
    </lineage>
</organism>
<gene>
    <name evidence="2" type="ORF">GCM10010319_39760</name>
</gene>
<sequence>MPCFPGTAVAPPLSRPTLQQRLKSQHPLVEEPPEARPEEEGDATPAETDAP</sequence>
<name>A0ABP3H210_9ACTN</name>
<evidence type="ECO:0000256" key="1">
    <source>
        <dbReference type="SAM" id="MobiDB-lite"/>
    </source>
</evidence>
<proteinExistence type="predicted"/>
<keyword evidence="3" id="KW-1185">Reference proteome</keyword>
<evidence type="ECO:0000313" key="2">
    <source>
        <dbReference type="EMBL" id="GAA0358427.1"/>
    </source>
</evidence>
<evidence type="ECO:0000313" key="3">
    <source>
        <dbReference type="Proteomes" id="UP001500063"/>
    </source>
</evidence>
<accession>A0ABP3H210</accession>
<feature type="region of interest" description="Disordered" evidence="1">
    <location>
        <begin position="1"/>
        <end position="51"/>
    </location>
</feature>